<evidence type="ECO:0000256" key="19">
    <source>
        <dbReference type="ARBA" id="ARBA00030493"/>
    </source>
</evidence>
<keyword evidence="18" id="KW-0539">Nucleus</keyword>
<dbReference type="GO" id="GO:0003723">
    <property type="term" value="F:RNA binding"/>
    <property type="evidence" value="ECO:0007669"/>
    <property type="project" value="UniProtKB-KW"/>
</dbReference>
<keyword evidence="12" id="KW-0378">Hydrolase</keyword>
<evidence type="ECO:0000256" key="21">
    <source>
        <dbReference type="ARBA" id="ARBA00033317"/>
    </source>
</evidence>
<reference evidence="28" key="1">
    <citation type="submission" date="2016-11" db="UniProtKB">
        <authorList>
            <consortium name="WormBaseParasite"/>
        </authorList>
    </citation>
    <scope>IDENTIFICATION</scope>
</reference>
<keyword evidence="27" id="KW-1185">Reference proteome</keyword>
<dbReference type="GO" id="GO:0005634">
    <property type="term" value="C:nucleus"/>
    <property type="evidence" value="ECO:0007669"/>
    <property type="project" value="UniProtKB-SubCell"/>
</dbReference>
<evidence type="ECO:0000256" key="15">
    <source>
        <dbReference type="ARBA" id="ARBA00022884"/>
    </source>
</evidence>
<evidence type="ECO:0000256" key="17">
    <source>
        <dbReference type="ARBA" id="ARBA00023163"/>
    </source>
</evidence>
<dbReference type="SUPFAM" id="SSF52058">
    <property type="entry name" value="L domain-like"/>
    <property type="match status" value="1"/>
</dbReference>
<dbReference type="PANTHER" id="PTHR12121">
    <property type="entry name" value="CARBON CATABOLITE REPRESSOR PROTEIN 4"/>
    <property type="match status" value="1"/>
</dbReference>
<evidence type="ECO:0000256" key="20">
    <source>
        <dbReference type="ARBA" id="ARBA00031469"/>
    </source>
</evidence>
<protein>
    <recommendedName>
        <fullName evidence="6">poly(A)-specific ribonuclease</fullName>
        <ecNumber evidence="6">3.1.13.4</ecNumber>
    </recommendedName>
    <alternativeName>
        <fullName evidence="19">Carbon catabolite repressor protein 4</fullName>
    </alternativeName>
    <alternativeName>
        <fullName evidence="20">Cytoplasmic deadenylase</fullName>
    </alternativeName>
    <alternativeName>
        <fullName evidence="21">Glucose-repressible alcohol dehydrogenase transcriptional effector</fullName>
    </alternativeName>
</protein>
<dbReference type="GO" id="GO:0004535">
    <property type="term" value="F:poly(A)-specific ribonuclease activity"/>
    <property type="evidence" value="ECO:0007669"/>
    <property type="project" value="UniProtKB-EC"/>
</dbReference>
<dbReference type="FunFam" id="3.60.10.10:FF:000002">
    <property type="entry name" value="CCR4-NOT transcription complex subunit 6 like"/>
    <property type="match status" value="1"/>
</dbReference>
<dbReference type="SMR" id="A0A1I7RK41"/>
<evidence type="ECO:0000256" key="13">
    <source>
        <dbReference type="ARBA" id="ARBA00022839"/>
    </source>
</evidence>
<comment type="catalytic activity">
    <reaction evidence="1">
        <text>Exonucleolytic cleavage of poly(A) to 5'-AMP.</text>
        <dbReference type="EC" id="3.1.13.4"/>
    </reaction>
</comment>
<comment type="similarity">
    <text evidence="5">Belongs to the CCR4/nocturin family.</text>
</comment>
<keyword evidence="13" id="KW-0269">Exonuclease</keyword>
<evidence type="ECO:0000256" key="18">
    <source>
        <dbReference type="ARBA" id="ARBA00023242"/>
    </source>
</evidence>
<keyword evidence="14" id="KW-0460">Magnesium</keyword>
<dbReference type="Proteomes" id="UP000659654">
    <property type="component" value="Unassembled WGS sequence"/>
</dbReference>
<keyword evidence="15" id="KW-0694">RNA-binding</keyword>
<dbReference type="Proteomes" id="UP000582659">
    <property type="component" value="Unassembled WGS sequence"/>
</dbReference>
<keyword evidence="8" id="KW-0433">Leucine-rich repeat</keyword>
<keyword evidence="16" id="KW-0805">Transcription regulation</keyword>
<evidence type="ECO:0000256" key="7">
    <source>
        <dbReference type="ARBA" id="ARBA00022490"/>
    </source>
</evidence>
<reference evidence="25" key="2">
    <citation type="submission" date="2020-08" db="EMBL/GenBank/DDBJ databases">
        <authorList>
            <person name="Kikuchi T."/>
        </authorList>
    </citation>
    <scope>NUCLEOTIDE SEQUENCE</scope>
    <source>
        <strain evidence="24">Ka4C1</strain>
    </source>
</reference>
<evidence type="ECO:0000256" key="8">
    <source>
        <dbReference type="ARBA" id="ARBA00022614"/>
    </source>
</evidence>
<gene>
    <name evidence="24" type="ORF">BXYJ_LOCUS15341</name>
</gene>
<keyword evidence="7" id="KW-0963">Cytoplasm</keyword>
<evidence type="ECO:0000313" key="24">
    <source>
        <dbReference type="EMBL" id="CAD5235250.1"/>
    </source>
</evidence>
<name>A0A1I7RK41_BURXY</name>
<comment type="subcellular location">
    <subcellularLocation>
        <location evidence="4">Cytoplasm</location>
    </subcellularLocation>
    <subcellularLocation>
        <location evidence="3">Nucleus</location>
    </subcellularLocation>
</comment>
<dbReference type="eggNOG" id="KOG0620">
    <property type="taxonomic scope" value="Eukaryota"/>
</dbReference>
<evidence type="ECO:0000256" key="3">
    <source>
        <dbReference type="ARBA" id="ARBA00004123"/>
    </source>
</evidence>
<evidence type="ECO:0000256" key="16">
    <source>
        <dbReference type="ARBA" id="ARBA00023015"/>
    </source>
</evidence>
<evidence type="ECO:0000256" key="11">
    <source>
        <dbReference type="ARBA" id="ARBA00022737"/>
    </source>
</evidence>
<dbReference type="InterPro" id="IPR001611">
    <property type="entry name" value="Leu-rich_rpt"/>
</dbReference>
<evidence type="ECO:0000256" key="6">
    <source>
        <dbReference type="ARBA" id="ARBA00012161"/>
    </source>
</evidence>
<dbReference type="SUPFAM" id="SSF56219">
    <property type="entry name" value="DNase I-like"/>
    <property type="match status" value="1"/>
</dbReference>
<dbReference type="EC" id="3.1.13.4" evidence="6"/>
<sequence length="609" mass="69126">MAEDSTDVKDEENGLACEWKYDGSAGFPIARDENGEGRTVLKSGAQRTHRVLGRDEFKQNKAARWFELEVHGSVRCLSKDIFDMRHLQALFASHNLLRTLPAEISQLHHLSILDVSNNQLTSIPPQIGDMTGLLHLNLADNQLTSLPAELGKLYRIKTFNVAGNPLPHEYLGYGNSPQGARNLQQYLLDRLAKTISKPPPRDWFTIKTLANNGKPVAQFKVLCYNVLCDTYATPSLYSYCPLWALNWEYRKNIIMKEIMSYDADIIGLHEVEAEQFRVFYEPELKKKGYDGIFSPKSRAKTMSTDNRKHVDGCSLFWKNTKFRMAKQHLAEFAQIAINKAHQSDAIINRVMPKDNIALLATMEILPGIYVEPGQHPLNTKNESVPIDKIDSEDKIVGTPFVLCAAHTHWDPEYCDVKLIQSMMLIHECAKQIENAANDFNLPIDEVPLIICGDFNSLPDSGVVHYLVNGSVPKDHPDLKSFCNNMVLNGINTNEYDDENYSHSLHLESSIPPNEGIYTNVTPDFKGMIDYILTTPHSLDRVGYLGGIWQNWVRDNGLPGFPHPHVPSDHIPIMASYILKPRNQRSPARECRRFRRNSESFKQDMDARKK</sequence>
<dbReference type="AlphaFoldDB" id="A0A1I7RK41"/>
<dbReference type="InterPro" id="IPR005135">
    <property type="entry name" value="Endo/exonuclease/phosphatase"/>
</dbReference>
<evidence type="ECO:0000259" key="23">
    <source>
        <dbReference type="Pfam" id="PF03372"/>
    </source>
</evidence>
<evidence type="ECO:0000256" key="1">
    <source>
        <dbReference type="ARBA" id="ARBA00001663"/>
    </source>
</evidence>
<dbReference type="SMART" id="SM00369">
    <property type="entry name" value="LRR_TYP"/>
    <property type="match status" value="3"/>
</dbReference>
<dbReference type="EMBL" id="CAJFCV020000006">
    <property type="protein sequence ID" value="CAG9131525.1"/>
    <property type="molecule type" value="Genomic_DNA"/>
</dbReference>
<evidence type="ECO:0000256" key="4">
    <source>
        <dbReference type="ARBA" id="ARBA00004496"/>
    </source>
</evidence>
<feature type="region of interest" description="Disordered" evidence="22">
    <location>
        <begin position="582"/>
        <end position="609"/>
    </location>
</feature>
<evidence type="ECO:0000256" key="2">
    <source>
        <dbReference type="ARBA" id="ARBA00001946"/>
    </source>
</evidence>
<evidence type="ECO:0000313" key="27">
    <source>
        <dbReference type="Proteomes" id="UP000659654"/>
    </source>
</evidence>
<accession>A0A1I7RK41</accession>
<dbReference type="Pfam" id="PF03372">
    <property type="entry name" value="Exo_endo_phos"/>
    <property type="match status" value="1"/>
</dbReference>
<evidence type="ECO:0000256" key="14">
    <source>
        <dbReference type="ARBA" id="ARBA00022842"/>
    </source>
</evidence>
<comment type="cofactor">
    <cofactor evidence="2">
        <name>Mg(2+)</name>
        <dbReference type="ChEBI" id="CHEBI:18420"/>
    </cofactor>
</comment>
<dbReference type="OrthoDB" id="428734at2759"/>
<keyword evidence="9" id="KW-0540">Nuclease</keyword>
<feature type="domain" description="Endonuclease/exonuclease/phosphatase" evidence="23">
    <location>
        <begin position="224"/>
        <end position="569"/>
    </location>
</feature>
<dbReference type="InterPro" id="IPR003591">
    <property type="entry name" value="Leu-rich_rpt_typical-subtyp"/>
</dbReference>
<keyword evidence="11" id="KW-0677">Repeat</keyword>
<dbReference type="GO" id="GO:0005737">
    <property type="term" value="C:cytoplasm"/>
    <property type="evidence" value="ECO:0007669"/>
    <property type="project" value="UniProtKB-SubCell"/>
</dbReference>
<feature type="compositionally biased region" description="Basic and acidic residues" evidence="22">
    <location>
        <begin position="586"/>
        <end position="609"/>
    </location>
</feature>
<dbReference type="EMBL" id="CAJFDI010000006">
    <property type="protein sequence ID" value="CAD5235250.1"/>
    <property type="molecule type" value="Genomic_DNA"/>
</dbReference>
<dbReference type="GO" id="GO:0046872">
    <property type="term" value="F:metal ion binding"/>
    <property type="evidence" value="ECO:0007669"/>
    <property type="project" value="UniProtKB-KW"/>
</dbReference>
<dbReference type="InterPro" id="IPR050410">
    <property type="entry name" value="CCR4/nocturin_mRNA_transcr"/>
</dbReference>
<dbReference type="PROSITE" id="PS51450">
    <property type="entry name" value="LRR"/>
    <property type="match status" value="2"/>
</dbReference>
<evidence type="ECO:0000256" key="22">
    <source>
        <dbReference type="SAM" id="MobiDB-lite"/>
    </source>
</evidence>
<dbReference type="Proteomes" id="UP000095284">
    <property type="component" value="Unplaced"/>
</dbReference>
<evidence type="ECO:0000256" key="10">
    <source>
        <dbReference type="ARBA" id="ARBA00022723"/>
    </source>
</evidence>
<evidence type="ECO:0000256" key="12">
    <source>
        <dbReference type="ARBA" id="ARBA00022801"/>
    </source>
</evidence>
<evidence type="ECO:0000313" key="28">
    <source>
        <dbReference type="WBParaSite" id="BXY_0107300.1"/>
    </source>
</evidence>
<dbReference type="SMART" id="SM00364">
    <property type="entry name" value="LRR_BAC"/>
    <property type="match status" value="3"/>
</dbReference>
<evidence type="ECO:0000313" key="25">
    <source>
        <dbReference type="EMBL" id="CAG9131525.1"/>
    </source>
</evidence>
<dbReference type="WBParaSite" id="BXY_0107300.1">
    <property type="protein sequence ID" value="BXY_0107300.1"/>
    <property type="gene ID" value="BXY_0107300"/>
</dbReference>
<keyword evidence="10" id="KW-0479">Metal-binding</keyword>
<dbReference type="Gene3D" id="3.80.10.10">
    <property type="entry name" value="Ribonuclease Inhibitor"/>
    <property type="match status" value="1"/>
</dbReference>
<dbReference type="CDD" id="cd09097">
    <property type="entry name" value="Deadenylase_CCR4"/>
    <property type="match status" value="1"/>
</dbReference>
<organism evidence="26 28">
    <name type="scientific">Bursaphelenchus xylophilus</name>
    <name type="common">Pinewood nematode worm</name>
    <name type="synonym">Aphelenchoides xylophilus</name>
    <dbReference type="NCBI Taxonomy" id="6326"/>
    <lineage>
        <taxon>Eukaryota</taxon>
        <taxon>Metazoa</taxon>
        <taxon>Ecdysozoa</taxon>
        <taxon>Nematoda</taxon>
        <taxon>Chromadorea</taxon>
        <taxon>Rhabditida</taxon>
        <taxon>Tylenchina</taxon>
        <taxon>Tylenchomorpha</taxon>
        <taxon>Aphelenchoidea</taxon>
        <taxon>Aphelenchoididae</taxon>
        <taxon>Bursaphelenchus</taxon>
    </lineage>
</organism>
<proteinExistence type="inferred from homology"/>
<dbReference type="InterPro" id="IPR036691">
    <property type="entry name" value="Endo/exonu/phosph_ase_sf"/>
</dbReference>
<evidence type="ECO:0000256" key="5">
    <source>
        <dbReference type="ARBA" id="ARBA00010774"/>
    </source>
</evidence>
<dbReference type="InterPro" id="IPR032675">
    <property type="entry name" value="LRR_dom_sf"/>
</dbReference>
<keyword evidence="17" id="KW-0804">Transcription</keyword>
<dbReference type="Gene3D" id="3.60.10.10">
    <property type="entry name" value="Endonuclease/exonuclease/phosphatase"/>
    <property type="match status" value="1"/>
</dbReference>
<dbReference type="PANTHER" id="PTHR12121:SF100">
    <property type="entry name" value="POLY(A)-SPECIFIC RIBONUCLEASE"/>
    <property type="match status" value="1"/>
</dbReference>
<evidence type="ECO:0000256" key="9">
    <source>
        <dbReference type="ARBA" id="ARBA00022722"/>
    </source>
</evidence>
<evidence type="ECO:0000313" key="26">
    <source>
        <dbReference type="Proteomes" id="UP000095284"/>
    </source>
</evidence>
<dbReference type="Pfam" id="PF13855">
    <property type="entry name" value="LRR_8"/>
    <property type="match status" value="1"/>
</dbReference>